<dbReference type="Gene3D" id="2.60.120.650">
    <property type="entry name" value="Cupin"/>
    <property type="match status" value="1"/>
</dbReference>
<organism evidence="4 5">
    <name type="scientific">Sporothrix curviconia</name>
    <dbReference type="NCBI Taxonomy" id="1260050"/>
    <lineage>
        <taxon>Eukaryota</taxon>
        <taxon>Fungi</taxon>
        <taxon>Dikarya</taxon>
        <taxon>Ascomycota</taxon>
        <taxon>Pezizomycotina</taxon>
        <taxon>Sordariomycetes</taxon>
        <taxon>Sordariomycetidae</taxon>
        <taxon>Ophiostomatales</taxon>
        <taxon>Ophiostomataceae</taxon>
        <taxon>Sporothrix</taxon>
    </lineage>
</organism>
<evidence type="ECO:0000259" key="3">
    <source>
        <dbReference type="PROSITE" id="PS51184"/>
    </source>
</evidence>
<proteinExistence type="predicted"/>
<feature type="region of interest" description="Disordered" evidence="1">
    <location>
        <begin position="1"/>
        <end position="61"/>
    </location>
</feature>
<accession>A0ABP0C089</accession>
<dbReference type="PROSITE" id="PS50181">
    <property type="entry name" value="FBOX"/>
    <property type="match status" value="1"/>
</dbReference>
<dbReference type="InterPro" id="IPR041667">
    <property type="entry name" value="Cupin_8"/>
</dbReference>
<dbReference type="PROSITE" id="PS51184">
    <property type="entry name" value="JMJC"/>
    <property type="match status" value="1"/>
</dbReference>
<reference evidence="4 5" key="1">
    <citation type="submission" date="2024-01" db="EMBL/GenBank/DDBJ databases">
        <authorList>
            <person name="Allen C."/>
            <person name="Tagirdzhanova G."/>
        </authorList>
    </citation>
    <scope>NUCLEOTIDE SEQUENCE [LARGE SCALE GENOMIC DNA]</scope>
</reference>
<dbReference type="SMART" id="SM00256">
    <property type="entry name" value="FBOX"/>
    <property type="match status" value="1"/>
</dbReference>
<evidence type="ECO:0000313" key="4">
    <source>
        <dbReference type="EMBL" id="CAK7225373.1"/>
    </source>
</evidence>
<dbReference type="InterPro" id="IPR003347">
    <property type="entry name" value="JmjC_dom"/>
</dbReference>
<dbReference type="Pfam" id="PF13621">
    <property type="entry name" value="Cupin_8"/>
    <property type="match status" value="1"/>
</dbReference>
<dbReference type="PANTHER" id="PTHR12480">
    <property type="entry name" value="ARGININE DEMETHYLASE AND LYSYL-HYDROXYLASE JMJD"/>
    <property type="match status" value="1"/>
</dbReference>
<dbReference type="PANTHER" id="PTHR12480:SF21">
    <property type="entry name" value="JMJC DOMAIN-CONTAINING PROTEIN 8"/>
    <property type="match status" value="1"/>
</dbReference>
<evidence type="ECO:0000256" key="1">
    <source>
        <dbReference type="SAM" id="MobiDB-lite"/>
    </source>
</evidence>
<comment type="caution">
    <text evidence="4">The sequence shown here is derived from an EMBL/GenBank/DDBJ whole genome shotgun (WGS) entry which is preliminary data.</text>
</comment>
<protein>
    <submittedName>
        <fullName evidence="4">Uncharacterized protein</fullName>
    </submittedName>
</protein>
<feature type="compositionally biased region" description="Acidic residues" evidence="1">
    <location>
        <begin position="560"/>
        <end position="570"/>
    </location>
</feature>
<dbReference type="InterPro" id="IPR050910">
    <property type="entry name" value="JMJD6_ArgDemeth/LysHydrox"/>
</dbReference>
<keyword evidence="5" id="KW-1185">Reference proteome</keyword>
<feature type="compositionally biased region" description="Gly residues" evidence="1">
    <location>
        <begin position="547"/>
        <end position="559"/>
    </location>
</feature>
<dbReference type="SUPFAM" id="SSF51197">
    <property type="entry name" value="Clavaminate synthase-like"/>
    <property type="match status" value="1"/>
</dbReference>
<feature type="region of interest" description="Disordered" evidence="1">
    <location>
        <begin position="519"/>
        <end position="570"/>
    </location>
</feature>
<dbReference type="SUPFAM" id="SSF81383">
    <property type="entry name" value="F-box domain"/>
    <property type="match status" value="1"/>
</dbReference>
<dbReference type="InterPro" id="IPR036047">
    <property type="entry name" value="F-box-like_dom_sf"/>
</dbReference>
<dbReference type="InterPro" id="IPR001810">
    <property type="entry name" value="F-box_dom"/>
</dbReference>
<dbReference type="SMART" id="SM00558">
    <property type="entry name" value="JmjC"/>
    <property type="match status" value="1"/>
</dbReference>
<dbReference type="Gene3D" id="1.20.1280.50">
    <property type="match status" value="1"/>
</dbReference>
<feature type="domain" description="JmjC" evidence="3">
    <location>
        <begin position="296"/>
        <end position="460"/>
    </location>
</feature>
<gene>
    <name evidence="4" type="ORF">SCUCBS95973_005841</name>
</gene>
<feature type="compositionally biased region" description="Acidic residues" evidence="1">
    <location>
        <begin position="39"/>
        <end position="48"/>
    </location>
</feature>
<dbReference type="EMBL" id="CAWUHB010000033">
    <property type="protein sequence ID" value="CAK7225373.1"/>
    <property type="molecule type" value="Genomic_DNA"/>
</dbReference>
<dbReference type="Proteomes" id="UP001642405">
    <property type="component" value="Unassembled WGS sequence"/>
</dbReference>
<feature type="domain" description="F-box" evidence="2">
    <location>
        <begin position="77"/>
        <end position="123"/>
    </location>
</feature>
<sequence length="570" mass="62863">MPLTDAMAPHLGDPTVSLDDPQTMPFEDNGQAPQQGSDSESELGEGDIDAPLPSHPLGIKPLGNKYLDQGADAKEATGSFQALPDELLMLLVETLDIDTLRALGSTCRFFYAACTYDELWKALSLEIETWKPAAWHGTWRSTLLAERRQKRRGEQDAPAPPPPVSVDCSRVFSDVLHRPFACSYANPKQFARDIPAANQIRRMTSLAYDDFAASWSDTPFVLTADPCVRAWPVLASWSLDSLRRDYATTAFRAEAVDWPYSLYDQYLHNTTDESPLYLFDKKFAEKMQLAVDNDANARSDDDSGANHPSYWKPACFGPDLFEVLGPQRPAHRWLIVGPARSGSTFHKDPNGTSAWNAVVRGAKYWILFPPGAAVPGVYVSADKSEVTSPLSIAEWLLTFHAEARATPGCIEGICGEGEILHVPSGWWHLVVNLEPGMALTQNFVPRAHLAEVLLFLRDRPEQVTGFGFARGQGGHGNVGDAVDDPYGLFVERLRAQYPDLLAEAQAEIARRDSRRKRTWESVVRGDDMKKETGDSTEDDKRQKKEGGSSGGGGFTFGFGGDDDDLEDEIP</sequence>
<dbReference type="Pfam" id="PF12937">
    <property type="entry name" value="F-box-like"/>
    <property type="match status" value="1"/>
</dbReference>
<evidence type="ECO:0000313" key="5">
    <source>
        <dbReference type="Proteomes" id="UP001642405"/>
    </source>
</evidence>
<evidence type="ECO:0000259" key="2">
    <source>
        <dbReference type="PROSITE" id="PS50181"/>
    </source>
</evidence>
<name>A0ABP0C089_9PEZI</name>
<feature type="compositionally biased region" description="Basic and acidic residues" evidence="1">
    <location>
        <begin position="523"/>
        <end position="546"/>
    </location>
</feature>